<dbReference type="EMBL" id="CP092471">
    <property type="protein sequence ID" value="UVI39338.1"/>
    <property type="molecule type" value="Genomic_DNA"/>
</dbReference>
<protein>
    <submittedName>
        <fullName evidence="2">Uncharacterized protein</fullName>
    </submittedName>
</protein>
<reference evidence="2" key="1">
    <citation type="submission" date="2022-02" db="EMBL/GenBank/DDBJ databases">
        <title>Qipengyuania spongiae sp. nov., isolated from marine sponge.</title>
        <authorList>
            <person name="Li Z."/>
            <person name="Zhang M."/>
        </authorList>
    </citation>
    <scope>NUCLEOTIDE SEQUENCE</scope>
    <source>
        <strain evidence="2">PHS-Z21</strain>
    </source>
</reference>
<feature type="compositionally biased region" description="Acidic residues" evidence="1">
    <location>
        <begin position="86"/>
        <end position="102"/>
    </location>
</feature>
<name>A0ABY5SXT4_9SPHN</name>
<evidence type="ECO:0000256" key="1">
    <source>
        <dbReference type="SAM" id="MobiDB-lite"/>
    </source>
</evidence>
<dbReference type="RefSeq" id="WP_265558593.1">
    <property type="nucleotide sequence ID" value="NZ_CP092471.1"/>
</dbReference>
<organism evidence="2 3">
    <name type="scientific">Qipengyuania spongiae</name>
    <dbReference type="NCBI Taxonomy" id="2909673"/>
    <lineage>
        <taxon>Bacteria</taxon>
        <taxon>Pseudomonadati</taxon>
        <taxon>Pseudomonadota</taxon>
        <taxon>Alphaproteobacteria</taxon>
        <taxon>Sphingomonadales</taxon>
        <taxon>Erythrobacteraceae</taxon>
        <taxon>Qipengyuania</taxon>
    </lineage>
</organism>
<evidence type="ECO:0000313" key="2">
    <source>
        <dbReference type="EMBL" id="UVI39338.1"/>
    </source>
</evidence>
<evidence type="ECO:0000313" key="3">
    <source>
        <dbReference type="Proteomes" id="UP001065265"/>
    </source>
</evidence>
<feature type="region of interest" description="Disordered" evidence="1">
    <location>
        <begin position="58"/>
        <end position="102"/>
    </location>
</feature>
<dbReference type="Proteomes" id="UP001065265">
    <property type="component" value="Chromosome"/>
</dbReference>
<gene>
    <name evidence="2" type="ORF">L1F33_14095</name>
</gene>
<proteinExistence type="predicted"/>
<accession>A0ABY5SXT4</accession>
<keyword evidence="3" id="KW-1185">Reference proteome</keyword>
<sequence length="147" mass="15353">MATAYLRAESAPVILPHNFAQAAAVMAQFDRAQIASAVEVLVNLLDVLDGDADLEGQHNEDEISTFPPHVRDALDRGPGCPIADPSELDGDETDGNGAEDEPCAWFPLYREGAGCPVADNGLADTGGLYEQKGCDTDELIPGGGSLA</sequence>